<evidence type="ECO:0000256" key="1">
    <source>
        <dbReference type="ARBA" id="ARBA00022679"/>
    </source>
</evidence>
<accession>A0A9D2GUY7</accession>
<dbReference type="Gene3D" id="3.40.630.30">
    <property type="match status" value="1"/>
</dbReference>
<dbReference type="InterPro" id="IPR016181">
    <property type="entry name" value="Acyl_CoA_acyltransferase"/>
</dbReference>
<dbReference type="PROSITE" id="PS51186">
    <property type="entry name" value="GNAT"/>
    <property type="match status" value="1"/>
</dbReference>
<proteinExistence type="predicted"/>
<reference evidence="4" key="2">
    <citation type="submission" date="2021-04" db="EMBL/GenBank/DDBJ databases">
        <authorList>
            <person name="Gilroy R."/>
        </authorList>
    </citation>
    <scope>NUCLEOTIDE SEQUENCE</scope>
    <source>
        <strain evidence="4">ChiW4-1371</strain>
    </source>
</reference>
<dbReference type="NCBIfam" id="NF005840">
    <property type="entry name" value="PRK07757.1"/>
    <property type="match status" value="1"/>
</dbReference>
<name>A0A9D2GUY7_9BACT</name>
<reference evidence="4" key="1">
    <citation type="journal article" date="2021" name="PeerJ">
        <title>Extensive microbial diversity within the chicken gut microbiome revealed by metagenomics and culture.</title>
        <authorList>
            <person name="Gilroy R."/>
            <person name="Ravi A."/>
            <person name="Getino M."/>
            <person name="Pursley I."/>
            <person name="Horton D.L."/>
            <person name="Alikhan N.F."/>
            <person name="Baker D."/>
            <person name="Gharbi K."/>
            <person name="Hall N."/>
            <person name="Watson M."/>
            <person name="Adriaenssens E.M."/>
            <person name="Foster-Nyarko E."/>
            <person name="Jarju S."/>
            <person name="Secka A."/>
            <person name="Antonio M."/>
            <person name="Oren A."/>
            <person name="Chaudhuri R.R."/>
            <person name="La Ragione R."/>
            <person name="Hildebrand F."/>
            <person name="Pallen M.J."/>
        </authorList>
    </citation>
    <scope>NUCLEOTIDE SEQUENCE</scope>
    <source>
        <strain evidence="4">ChiW4-1371</strain>
    </source>
</reference>
<comment type="caution">
    <text evidence="4">The sequence shown here is derived from an EMBL/GenBank/DDBJ whole genome shotgun (WGS) entry which is preliminary data.</text>
</comment>
<dbReference type="GO" id="GO:0006526">
    <property type="term" value="P:L-arginine biosynthetic process"/>
    <property type="evidence" value="ECO:0007669"/>
    <property type="project" value="InterPro"/>
</dbReference>
<sequence length="149" mass="17355">MIREAKINDAPVIQQIVNQYAKQGQMLQISRNEIYEKIYEFIIWEDDEAVKGVCALHPTWSDTAEIRSLAVVEKYKRQKIGQAMVEYSLKRAKEMGFTKVFALTYRQDFFESCGFKVTDLDSLPKKIWTDCLKCPKYPECDETAVIIEI</sequence>
<dbReference type="InterPro" id="IPR010167">
    <property type="entry name" value="NH2A_AcTrfase"/>
</dbReference>
<dbReference type="GO" id="GO:0004042">
    <property type="term" value="F:L-glutamate N-acetyltransferase activity"/>
    <property type="evidence" value="ECO:0007669"/>
    <property type="project" value="InterPro"/>
</dbReference>
<keyword evidence="2" id="KW-0012">Acyltransferase</keyword>
<feature type="domain" description="N-acetyltransferase" evidence="3">
    <location>
        <begin position="1"/>
        <end position="138"/>
    </location>
</feature>
<protein>
    <submittedName>
        <fullName evidence="4">N-acetyltransferase</fullName>
    </submittedName>
</protein>
<keyword evidence="1" id="KW-0808">Transferase</keyword>
<dbReference type="EMBL" id="DXAQ01000071">
    <property type="protein sequence ID" value="HIZ89185.1"/>
    <property type="molecule type" value="Genomic_DNA"/>
</dbReference>
<dbReference type="Proteomes" id="UP000824176">
    <property type="component" value="Unassembled WGS sequence"/>
</dbReference>
<dbReference type="PANTHER" id="PTHR30602:SF12">
    <property type="entry name" value="AMINO-ACID ACETYLTRANSFERASE NAGS1, CHLOROPLASTIC-RELATED"/>
    <property type="match status" value="1"/>
</dbReference>
<dbReference type="AlphaFoldDB" id="A0A9D2GUY7"/>
<organism evidence="4 5">
    <name type="scientific">Candidatus Mucispirillum faecigallinarum</name>
    <dbReference type="NCBI Taxonomy" id="2838699"/>
    <lineage>
        <taxon>Bacteria</taxon>
        <taxon>Pseudomonadati</taxon>
        <taxon>Deferribacterota</taxon>
        <taxon>Deferribacteres</taxon>
        <taxon>Deferribacterales</taxon>
        <taxon>Mucispirillaceae</taxon>
        <taxon>Mucispirillum</taxon>
    </lineage>
</organism>
<evidence type="ECO:0000259" key="3">
    <source>
        <dbReference type="PROSITE" id="PS51186"/>
    </source>
</evidence>
<dbReference type="CDD" id="cd04301">
    <property type="entry name" value="NAT_SF"/>
    <property type="match status" value="1"/>
</dbReference>
<evidence type="ECO:0000256" key="2">
    <source>
        <dbReference type="ARBA" id="ARBA00023315"/>
    </source>
</evidence>
<evidence type="ECO:0000313" key="5">
    <source>
        <dbReference type="Proteomes" id="UP000824176"/>
    </source>
</evidence>
<evidence type="ECO:0000313" key="4">
    <source>
        <dbReference type="EMBL" id="HIZ89185.1"/>
    </source>
</evidence>
<gene>
    <name evidence="4" type="ORF">H9804_04510</name>
</gene>
<dbReference type="PANTHER" id="PTHR30602">
    <property type="entry name" value="AMINO-ACID ACETYLTRANSFERASE"/>
    <property type="match status" value="1"/>
</dbReference>
<dbReference type="InterPro" id="IPR000182">
    <property type="entry name" value="GNAT_dom"/>
</dbReference>
<dbReference type="SUPFAM" id="SSF55729">
    <property type="entry name" value="Acyl-CoA N-acyltransferases (Nat)"/>
    <property type="match status" value="1"/>
</dbReference>
<dbReference type="GO" id="GO:0005737">
    <property type="term" value="C:cytoplasm"/>
    <property type="evidence" value="ECO:0007669"/>
    <property type="project" value="InterPro"/>
</dbReference>
<dbReference type="Pfam" id="PF00583">
    <property type="entry name" value="Acetyltransf_1"/>
    <property type="match status" value="1"/>
</dbReference>